<dbReference type="AlphaFoldDB" id="A0A100HN53"/>
<proteinExistence type="predicted"/>
<keyword evidence="2" id="KW-1185">Reference proteome</keyword>
<dbReference type="Proteomes" id="UP000056209">
    <property type="component" value="Unassembled WGS sequence"/>
</dbReference>
<dbReference type="RefSeq" id="WP_153013958.1">
    <property type="nucleotide sequence ID" value="NZ_BCMS01000005.1"/>
</dbReference>
<sequence>MLTPSQLQLLSWLSLCSLVERTSVTGRRADTETCVAGSVVTDHDLDTLEGRALTELLSTWQIGPVEYRRYGLTGFGLSVLHAHQGLGPRWTRGAPTAHTDSVCFVDRSEHHRSVNSTSGTRFSPARSARVESFCKPFNRSPYHTGFK</sequence>
<name>A0A100HN53_9DEIO</name>
<reference evidence="2" key="1">
    <citation type="submission" date="2015-11" db="EMBL/GenBank/DDBJ databases">
        <title>Draft Genome Sequence of the Radioresistant Bacterium Deinococcus grandis, Isolated from Freshwater Fish in Japan.</title>
        <authorList>
            <person name="Satoh K."/>
            <person name="Onodera T."/>
            <person name="Omoso K."/>
            <person name="Takeda-Yano K."/>
            <person name="Katayama T."/>
            <person name="Oono Y."/>
            <person name="Narumi I."/>
        </authorList>
    </citation>
    <scope>NUCLEOTIDE SEQUENCE [LARGE SCALE GENOMIC DNA]</scope>
    <source>
        <strain evidence="2">ATCC 43672</strain>
    </source>
</reference>
<dbReference type="OrthoDB" id="72899at2"/>
<organism evidence="1 2">
    <name type="scientific">Deinococcus grandis</name>
    <dbReference type="NCBI Taxonomy" id="57498"/>
    <lineage>
        <taxon>Bacteria</taxon>
        <taxon>Thermotogati</taxon>
        <taxon>Deinococcota</taxon>
        <taxon>Deinococci</taxon>
        <taxon>Deinococcales</taxon>
        <taxon>Deinococcaceae</taxon>
        <taxon>Deinococcus</taxon>
    </lineage>
</organism>
<evidence type="ECO:0000313" key="2">
    <source>
        <dbReference type="Proteomes" id="UP000056209"/>
    </source>
</evidence>
<evidence type="ECO:0000313" key="1">
    <source>
        <dbReference type="EMBL" id="GAQ23785.1"/>
    </source>
</evidence>
<comment type="caution">
    <text evidence="1">The sequence shown here is derived from an EMBL/GenBank/DDBJ whole genome shotgun (WGS) entry which is preliminary data.</text>
</comment>
<accession>A0A100HN53</accession>
<gene>
    <name evidence="1" type="ORF">DEIGR_330043</name>
</gene>
<protein>
    <submittedName>
        <fullName evidence="1">Putative iron-sulfur protein</fullName>
    </submittedName>
</protein>
<dbReference type="EMBL" id="BCMS01000005">
    <property type="protein sequence ID" value="GAQ23785.1"/>
    <property type="molecule type" value="Genomic_DNA"/>
</dbReference>